<accession>A0ACC2AZM3</accession>
<reference evidence="2" key="1">
    <citation type="journal article" date="2024" name="Proc. Natl. Acad. Sci. U.S.A.">
        <title>Extraordinary preservation of gene collinearity over three hundred million years revealed in homosporous lycophytes.</title>
        <authorList>
            <person name="Li C."/>
            <person name="Wickell D."/>
            <person name="Kuo L.Y."/>
            <person name="Chen X."/>
            <person name="Nie B."/>
            <person name="Liao X."/>
            <person name="Peng D."/>
            <person name="Ji J."/>
            <person name="Jenkins J."/>
            <person name="Williams M."/>
            <person name="Shu S."/>
            <person name="Plott C."/>
            <person name="Barry K."/>
            <person name="Rajasekar S."/>
            <person name="Grimwood J."/>
            <person name="Han X."/>
            <person name="Sun S."/>
            <person name="Hou Z."/>
            <person name="He W."/>
            <person name="Dai G."/>
            <person name="Sun C."/>
            <person name="Schmutz J."/>
            <person name="Leebens-Mack J.H."/>
            <person name="Li F.W."/>
            <person name="Wang L."/>
        </authorList>
    </citation>
    <scope>NUCLEOTIDE SEQUENCE [LARGE SCALE GENOMIC DNA]</scope>
    <source>
        <strain evidence="2">cv. PW_Plant_1</strain>
    </source>
</reference>
<dbReference type="Proteomes" id="UP001162992">
    <property type="component" value="Chromosome 18"/>
</dbReference>
<name>A0ACC2AZM3_DIPCM</name>
<comment type="caution">
    <text evidence="1">The sequence shown here is derived from an EMBL/GenBank/DDBJ whole genome shotgun (WGS) entry which is preliminary data.</text>
</comment>
<organism evidence="1 2">
    <name type="scientific">Diphasiastrum complanatum</name>
    <name type="common">Issler's clubmoss</name>
    <name type="synonym">Lycopodium complanatum</name>
    <dbReference type="NCBI Taxonomy" id="34168"/>
    <lineage>
        <taxon>Eukaryota</taxon>
        <taxon>Viridiplantae</taxon>
        <taxon>Streptophyta</taxon>
        <taxon>Embryophyta</taxon>
        <taxon>Tracheophyta</taxon>
        <taxon>Lycopodiopsida</taxon>
        <taxon>Lycopodiales</taxon>
        <taxon>Lycopodiaceae</taxon>
        <taxon>Lycopodioideae</taxon>
        <taxon>Diphasiastrum</taxon>
    </lineage>
</organism>
<sequence>MLSRLCCCLSRGAVPENGSKVNSSSADAAATHAKSLNSAATHTQNGANEGRKGKGSGPSEGKGPNQSAVLVELFTSQGCSSCPSADLLISKLGQGKSQDLALDVPVLVLAYHVDYWDYLGWKDTFASSFWTVRQRAYGQALQQDSIYTPEVVVQGRKHCVASNLDSILSLVHEAPRFPAPEIHANFSRQSSSALEVSLAISLKFKVEGFTLDVMVSIYENGLVTNCAKGENVGRVLTNDFVVRGLEKAVTIQDWPAKKSIKGKVTLSLWEGYTKSRCGLTVFLQNPQTLEVYGALPLELPEEV</sequence>
<protein>
    <submittedName>
        <fullName evidence="1">Uncharacterized protein</fullName>
    </submittedName>
</protein>
<evidence type="ECO:0000313" key="2">
    <source>
        <dbReference type="Proteomes" id="UP001162992"/>
    </source>
</evidence>
<evidence type="ECO:0000313" key="1">
    <source>
        <dbReference type="EMBL" id="KAJ7522935.1"/>
    </source>
</evidence>
<gene>
    <name evidence="1" type="ORF">O6H91_18G031400</name>
</gene>
<keyword evidence="2" id="KW-1185">Reference proteome</keyword>
<dbReference type="EMBL" id="CM055109">
    <property type="protein sequence ID" value="KAJ7522935.1"/>
    <property type="molecule type" value="Genomic_DNA"/>
</dbReference>
<proteinExistence type="predicted"/>